<gene>
    <name evidence="1" type="ORF">BT96DRAFT_49718</name>
</gene>
<keyword evidence="2" id="KW-1185">Reference proteome</keyword>
<dbReference type="EMBL" id="ML769491">
    <property type="protein sequence ID" value="KAE9397821.1"/>
    <property type="molecule type" value="Genomic_DNA"/>
</dbReference>
<proteinExistence type="predicted"/>
<name>A0A6A4HJX5_9AGAR</name>
<dbReference type="Proteomes" id="UP000799118">
    <property type="component" value="Unassembled WGS sequence"/>
</dbReference>
<reference evidence="1" key="1">
    <citation type="journal article" date="2019" name="Environ. Microbiol.">
        <title>Fungal ecological strategies reflected in gene transcription - a case study of two litter decomposers.</title>
        <authorList>
            <person name="Barbi F."/>
            <person name="Kohler A."/>
            <person name="Barry K."/>
            <person name="Baskaran P."/>
            <person name="Daum C."/>
            <person name="Fauchery L."/>
            <person name="Ihrmark K."/>
            <person name="Kuo A."/>
            <person name="LaButti K."/>
            <person name="Lipzen A."/>
            <person name="Morin E."/>
            <person name="Grigoriev I.V."/>
            <person name="Henrissat B."/>
            <person name="Lindahl B."/>
            <person name="Martin F."/>
        </authorList>
    </citation>
    <scope>NUCLEOTIDE SEQUENCE</scope>
    <source>
        <strain evidence="1">JB14</strain>
    </source>
</reference>
<dbReference type="AlphaFoldDB" id="A0A6A4HJX5"/>
<evidence type="ECO:0000313" key="1">
    <source>
        <dbReference type="EMBL" id="KAE9397821.1"/>
    </source>
</evidence>
<evidence type="ECO:0000313" key="2">
    <source>
        <dbReference type="Proteomes" id="UP000799118"/>
    </source>
</evidence>
<sequence length="188" mass="21390">MVNAFYSVSGFIDIFCSNGSYYCCWYRIAEHISASEDLDPRNYPPHRRTLGSLRRYRFCCFGLGRREQTSSQVEKFPIFTIQKSRSEFEGNLLLEANSFKLSTETQKHVNAVAIFRPFSSDTSLLRTPSAVISIPIPDSQSIARAATRRQDLESQTLLRRVLRLLFLQTQTSASLTPAPSLITHSFSH</sequence>
<protein>
    <submittedName>
        <fullName evidence="1">Uncharacterized protein</fullName>
    </submittedName>
</protein>
<organism evidence="1 2">
    <name type="scientific">Gymnopus androsaceus JB14</name>
    <dbReference type="NCBI Taxonomy" id="1447944"/>
    <lineage>
        <taxon>Eukaryota</taxon>
        <taxon>Fungi</taxon>
        <taxon>Dikarya</taxon>
        <taxon>Basidiomycota</taxon>
        <taxon>Agaricomycotina</taxon>
        <taxon>Agaricomycetes</taxon>
        <taxon>Agaricomycetidae</taxon>
        <taxon>Agaricales</taxon>
        <taxon>Marasmiineae</taxon>
        <taxon>Omphalotaceae</taxon>
        <taxon>Gymnopus</taxon>
    </lineage>
</organism>
<accession>A0A6A4HJX5</accession>